<feature type="signal peptide" evidence="2">
    <location>
        <begin position="1"/>
        <end position="23"/>
    </location>
</feature>
<feature type="compositionally biased region" description="Low complexity" evidence="1">
    <location>
        <begin position="38"/>
        <end position="50"/>
    </location>
</feature>
<proteinExistence type="predicted"/>
<evidence type="ECO:0000256" key="1">
    <source>
        <dbReference type="SAM" id="MobiDB-lite"/>
    </source>
</evidence>
<accession>A0A9E8CLM5</accession>
<evidence type="ECO:0000256" key="2">
    <source>
        <dbReference type="SAM" id="SignalP"/>
    </source>
</evidence>
<organism evidence="3">
    <name type="scientific">Bosea sp. NBC_00436</name>
    <dbReference type="NCBI Taxonomy" id="2969620"/>
    <lineage>
        <taxon>Bacteria</taxon>
        <taxon>Pseudomonadati</taxon>
        <taxon>Pseudomonadota</taxon>
        <taxon>Alphaproteobacteria</taxon>
        <taxon>Hyphomicrobiales</taxon>
        <taxon>Boseaceae</taxon>
        <taxon>Bosea</taxon>
    </lineage>
</organism>
<feature type="chain" id="PRO_5038893091" evidence="2">
    <location>
        <begin position="24"/>
        <end position="148"/>
    </location>
</feature>
<dbReference type="Pfam" id="PF09539">
    <property type="entry name" value="DUF2385"/>
    <property type="match status" value="1"/>
</dbReference>
<protein>
    <submittedName>
        <fullName evidence="3">TIGR02301 family protein</fullName>
    </submittedName>
</protein>
<keyword evidence="2" id="KW-0732">Signal</keyword>
<reference evidence="3" key="1">
    <citation type="submission" date="2022-08" db="EMBL/GenBank/DDBJ databases">
        <title>Complete Genome Sequences of 2 Bosea sp. soil isolates.</title>
        <authorList>
            <person name="Alvarez Arevalo M."/>
            <person name="Sterndorff E.B."/>
            <person name="Faurdal D."/>
            <person name="Joergensen T.S."/>
            <person name="Weber T."/>
        </authorList>
    </citation>
    <scope>NUCLEOTIDE SEQUENCE</scope>
    <source>
        <strain evidence="3">NBC_00436</strain>
    </source>
</reference>
<dbReference type="EMBL" id="CP102774">
    <property type="protein sequence ID" value="UZF87040.1"/>
    <property type="molecule type" value="Genomic_DNA"/>
</dbReference>
<dbReference type="NCBIfam" id="TIGR02301">
    <property type="entry name" value="TIGR02301 family protein"/>
    <property type="match status" value="1"/>
</dbReference>
<feature type="region of interest" description="Disordered" evidence="1">
    <location>
        <begin position="23"/>
        <end position="54"/>
    </location>
</feature>
<dbReference type="AlphaFoldDB" id="A0A9E8CLM5"/>
<sequence>MRAWLRHPALLAALLLMPLTAQAQQRPQQPATKPPAAKPAEQPAPEQAGPPYEPQLLQLSEIMGSLAYLRTLCGGREAQDWRARMAALIDAEGRTPQRRDRLTAAFNRGFKAYSLTHRSCTDASQEASSRLAAEGEQLSRALAGRYGG</sequence>
<dbReference type="InterPro" id="IPR012645">
    <property type="entry name" value="CHP02301"/>
</dbReference>
<gene>
    <name evidence="3" type="ORF">NWE54_25355</name>
</gene>
<evidence type="ECO:0000313" key="3">
    <source>
        <dbReference type="EMBL" id="UZF87040.1"/>
    </source>
</evidence>
<name>A0A9E8CLM5_9HYPH</name>